<keyword evidence="3" id="KW-1185">Reference proteome</keyword>
<name>A0A061IRI2_TRYRA</name>
<evidence type="ECO:0000256" key="1">
    <source>
        <dbReference type="SAM" id="MobiDB-lite"/>
    </source>
</evidence>
<protein>
    <submittedName>
        <fullName evidence="2">Uncharacterized protein</fullName>
    </submittedName>
</protein>
<dbReference type="Proteomes" id="UP000031737">
    <property type="component" value="Unassembled WGS sequence"/>
</dbReference>
<dbReference type="EMBL" id="AUPL01008703">
    <property type="protein sequence ID" value="ESL04793.1"/>
    <property type="molecule type" value="Genomic_DNA"/>
</dbReference>
<gene>
    <name evidence="2" type="ORF">TRSC58_07685</name>
</gene>
<dbReference type="AlphaFoldDB" id="A0A061IRI2"/>
<comment type="caution">
    <text evidence="2">The sequence shown here is derived from an EMBL/GenBank/DDBJ whole genome shotgun (WGS) entry which is preliminary data.</text>
</comment>
<sequence>MDRDANVPACTVPLSFWYSYCVFFFCKPFPLFSSHSPLLFLRAFGHATEKKEKIREEGSPPLLSPTFSAHVHSAATAPQL</sequence>
<evidence type="ECO:0000313" key="3">
    <source>
        <dbReference type="Proteomes" id="UP000031737"/>
    </source>
</evidence>
<feature type="region of interest" description="Disordered" evidence="1">
    <location>
        <begin position="52"/>
        <end position="80"/>
    </location>
</feature>
<dbReference type="VEuPathDB" id="TriTrypDB:TRSC58_07685"/>
<organism evidence="2 3">
    <name type="scientific">Trypanosoma rangeli SC58</name>
    <dbReference type="NCBI Taxonomy" id="429131"/>
    <lineage>
        <taxon>Eukaryota</taxon>
        <taxon>Discoba</taxon>
        <taxon>Euglenozoa</taxon>
        <taxon>Kinetoplastea</taxon>
        <taxon>Metakinetoplastina</taxon>
        <taxon>Trypanosomatida</taxon>
        <taxon>Trypanosomatidae</taxon>
        <taxon>Trypanosoma</taxon>
        <taxon>Herpetosoma</taxon>
    </lineage>
</organism>
<accession>A0A061IRI2</accession>
<evidence type="ECO:0000313" key="2">
    <source>
        <dbReference type="EMBL" id="ESL04793.1"/>
    </source>
</evidence>
<reference evidence="2 3" key="1">
    <citation type="submission" date="2013-07" db="EMBL/GenBank/DDBJ databases">
        <authorList>
            <person name="Stoco P.H."/>
            <person name="Wagner G."/>
            <person name="Gerber A."/>
            <person name="Zaha A."/>
            <person name="Thompson C."/>
            <person name="Bartholomeu D.C."/>
            <person name="Luckemeyer D.D."/>
            <person name="Bahia D."/>
            <person name="Loreto E."/>
            <person name="Prestes E.B."/>
            <person name="Lima F.M."/>
            <person name="Rodrigues-Luiz G."/>
            <person name="Vallejo G.A."/>
            <person name="Filho J.F."/>
            <person name="Monteiro K.M."/>
            <person name="Tyler K.M."/>
            <person name="de Almeida L.G."/>
            <person name="Ortiz M.F."/>
            <person name="Siervo M.A."/>
            <person name="de Moraes M.H."/>
            <person name="Cunha O.L."/>
            <person name="Mendonca-Neto R."/>
            <person name="Silva R."/>
            <person name="Teixeira S.M."/>
            <person name="Murta S.M."/>
            <person name="Sincero T.C."/>
            <person name="Mendes T.A."/>
            <person name="Urmenyi T.P."/>
            <person name="Silva V.G."/>
            <person name="da Rocha W.D."/>
            <person name="Andersson B."/>
            <person name="Romanha A.J."/>
            <person name="Steindel M."/>
            <person name="de Vasconcelos A.T."/>
            <person name="Grisard E.C."/>
        </authorList>
    </citation>
    <scope>NUCLEOTIDE SEQUENCE [LARGE SCALE GENOMIC DNA]</scope>
    <source>
        <strain evidence="2 3">SC58</strain>
    </source>
</reference>
<proteinExistence type="predicted"/>